<organism evidence="2 3">
    <name type="scientific">Rhipicephalus sanguineus</name>
    <name type="common">Brown dog tick</name>
    <name type="synonym">Ixodes sanguineus</name>
    <dbReference type="NCBI Taxonomy" id="34632"/>
    <lineage>
        <taxon>Eukaryota</taxon>
        <taxon>Metazoa</taxon>
        <taxon>Ecdysozoa</taxon>
        <taxon>Arthropoda</taxon>
        <taxon>Chelicerata</taxon>
        <taxon>Arachnida</taxon>
        <taxon>Acari</taxon>
        <taxon>Parasitiformes</taxon>
        <taxon>Ixodida</taxon>
        <taxon>Ixodoidea</taxon>
        <taxon>Ixodidae</taxon>
        <taxon>Rhipicephalinae</taxon>
        <taxon>Rhipicephalus</taxon>
        <taxon>Rhipicephalus</taxon>
    </lineage>
</organism>
<reference evidence="2" key="1">
    <citation type="journal article" date="2020" name="Cell">
        <title>Large-Scale Comparative Analyses of Tick Genomes Elucidate Their Genetic Diversity and Vector Capacities.</title>
        <authorList>
            <consortium name="Tick Genome and Microbiome Consortium (TIGMIC)"/>
            <person name="Jia N."/>
            <person name="Wang J."/>
            <person name="Shi W."/>
            <person name="Du L."/>
            <person name="Sun Y."/>
            <person name="Zhan W."/>
            <person name="Jiang J.F."/>
            <person name="Wang Q."/>
            <person name="Zhang B."/>
            <person name="Ji P."/>
            <person name="Bell-Sakyi L."/>
            <person name="Cui X.M."/>
            <person name="Yuan T.T."/>
            <person name="Jiang B.G."/>
            <person name="Yang W.F."/>
            <person name="Lam T.T."/>
            <person name="Chang Q.C."/>
            <person name="Ding S.J."/>
            <person name="Wang X.J."/>
            <person name="Zhu J.G."/>
            <person name="Ruan X.D."/>
            <person name="Zhao L."/>
            <person name="Wei J.T."/>
            <person name="Ye R.Z."/>
            <person name="Que T.C."/>
            <person name="Du C.H."/>
            <person name="Zhou Y.H."/>
            <person name="Cheng J.X."/>
            <person name="Dai P.F."/>
            <person name="Guo W.B."/>
            <person name="Han X.H."/>
            <person name="Huang E.J."/>
            <person name="Li L.F."/>
            <person name="Wei W."/>
            <person name="Gao Y.C."/>
            <person name="Liu J.Z."/>
            <person name="Shao H.Z."/>
            <person name="Wang X."/>
            <person name="Wang C.C."/>
            <person name="Yang T.C."/>
            <person name="Huo Q.B."/>
            <person name="Li W."/>
            <person name="Chen H.Y."/>
            <person name="Chen S.E."/>
            <person name="Zhou L.G."/>
            <person name="Ni X.B."/>
            <person name="Tian J.H."/>
            <person name="Sheng Y."/>
            <person name="Liu T."/>
            <person name="Pan Y.S."/>
            <person name="Xia L.Y."/>
            <person name="Li J."/>
            <person name="Zhao F."/>
            <person name="Cao W.C."/>
        </authorList>
    </citation>
    <scope>NUCLEOTIDE SEQUENCE</scope>
    <source>
        <strain evidence="2">Rsan-2018</strain>
    </source>
</reference>
<name>A0A9D4PF14_RHISA</name>
<feature type="signal peptide" evidence="1">
    <location>
        <begin position="1"/>
        <end position="28"/>
    </location>
</feature>
<keyword evidence="1" id="KW-0732">Signal</keyword>
<keyword evidence="3" id="KW-1185">Reference proteome</keyword>
<dbReference type="Proteomes" id="UP000821837">
    <property type="component" value="Chromosome 8"/>
</dbReference>
<reference evidence="2" key="2">
    <citation type="submission" date="2021-09" db="EMBL/GenBank/DDBJ databases">
        <authorList>
            <person name="Jia N."/>
            <person name="Wang J."/>
            <person name="Shi W."/>
            <person name="Du L."/>
            <person name="Sun Y."/>
            <person name="Zhan W."/>
            <person name="Jiang J."/>
            <person name="Wang Q."/>
            <person name="Zhang B."/>
            <person name="Ji P."/>
            <person name="Sakyi L.B."/>
            <person name="Cui X."/>
            <person name="Yuan T."/>
            <person name="Jiang B."/>
            <person name="Yang W."/>
            <person name="Lam T.T.-Y."/>
            <person name="Chang Q."/>
            <person name="Ding S."/>
            <person name="Wang X."/>
            <person name="Zhu J."/>
            <person name="Ruan X."/>
            <person name="Zhao L."/>
            <person name="Wei J."/>
            <person name="Que T."/>
            <person name="Du C."/>
            <person name="Cheng J."/>
            <person name="Dai P."/>
            <person name="Han X."/>
            <person name="Huang E."/>
            <person name="Gao Y."/>
            <person name="Liu J."/>
            <person name="Shao H."/>
            <person name="Ye R."/>
            <person name="Li L."/>
            <person name="Wei W."/>
            <person name="Wang X."/>
            <person name="Wang C."/>
            <person name="Huo Q."/>
            <person name="Li W."/>
            <person name="Guo W."/>
            <person name="Chen H."/>
            <person name="Chen S."/>
            <person name="Zhou L."/>
            <person name="Zhou L."/>
            <person name="Ni X."/>
            <person name="Tian J."/>
            <person name="Zhou Y."/>
            <person name="Sheng Y."/>
            <person name="Liu T."/>
            <person name="Pan Y."/>
            <person name="Xia L."/>
            <person name="Li J."/>
            <person name="Zhao F."/>
            <person name="Cao W."/>
        </authorList>
    </citation>
    <scope>NUCLEOTIDE SEQUENCE</scope>
    <source>
        <strain evidence="2">Rsan-2018</strain>
        <tissue evidence="2">Larvae</tissue>
    </source>
</reference>
<proteinExistence type="predicted"/>
<evidence type="ECO:0000256" key="1">
    <source>
        <dbReference type="SAM" id="SignalP"/>
    </source>
</evidence>
<dbReference type="AlphaFoldDB" id="A0A9D4PF14"/>
<comment type="caution">
    <text evidence="2">The sequence shown here is derived from an EMBL/GenBank/DDBJ whole genome shotgun (WGS) entry which is preliminary data.</text>
</comment>
<sequence>METMQITQNPLVFIAQILILLQDPVSWCSDPLVAATSTLHPDGPPWCVLHDLIGRRGND</sequence>
<accession>A0A9D4PF14</accession>
<evidence type="ECO:0000313" key="2">
    <source>
        <dbReference type="EMBL" id="KAH7939840.1"/>
    </source>
</evidence>
<evidence type="ECO:0000313" key="3">
    <source>
        <dbReference type="Proteomes" id="UP000821837"/>
    </source>
</evidence>
<protein>
    <submittedName>
        <fullName evidence="2">Uncharacterized protein</fullName>
    </submittedName>
</protein>
<dbReference type="EMBL" id="JABSTV010001254">
    <property type="protein sequence ID" value="KAH7939840.1"/>
    <property type="molecule type" value="Genomic_DNA"/>
</dbReference>
<feature type="chain" id="PRO_5038854835" evidence="1">
    <location>
        <begin position="29"/>
        <end position="59"/>
    </location>
</feature>
<gene>
    <name evidence="2" type="ORF">HPB52_018052</name>
</gene>